<reference evidence="1" key="1">
    <citation type="submission" date="2024-07" db="EMBL/GenBank/DDBJ databases">
        <authorList>
            <person name="Yu S.T."/>
        </authorList>
    </citation>
    <scope>NUCLEOTIDE SEQUENCE</scope>
    <source>
        <strain evidence="1">R39</strain>
    </source>
</reference>
<organism evidence="1">
    <name type="scientific">Streptomyces sp. R39</name>
    <dbReference type="NCBI Taxonomy" id="3238631"/>
    <lineage>
        <taxon>Bacteria</taxon>
        <taxon>Bacillati</taxon>
        <taxon>Actinomycetota</taxon>
        <taxon>Actinomycetes</taxon>
        <taxon>Kitasatosporales</taxon>
        <taxon>Streptomycetaceae</taxon>
        <taxon>Streptomyces</taxon>
    </lineage>
</organism>
<gene>
    <name evidence="1" type="ORF">AB5J52_29025</name>
</gene>
<dbReference type="RefSeq" id="WP_369224860.1">
    <property type="nucleotide sequence ID" value="NZ_CP163441.1"/>
</dbReference>
<name>A0AB39QU72_9ACTN</name>
<proteinExistence type="predicted"/>
<evidence type="ECO:0000313" key="1">
    <source>
        <dbReference type="EMBL" id="XDQ45977.1"/>
    </source>
</evidence>
<protein>
    <submittedName>
        <fullName evidence="1">Uncharacterized protein</fullName>
    </submittedName>
</protein>
<dbReference type="AlphaFoldDB" id="A0AB39QU72"/>
<sequence>MFAVLFVSHARLRDAEAAALAVRTAYQRTGGGRLSHLAATLVPGFDDLPLSGDQPDDQN</sequence>
<dbReference type="EMBL" id="CP163441">
    <property type="protein sequence ID" value="XDQ45977.1"/>
    <property type="molecule type" value="Genomic_DNA"/>
</dbReference>
<accession>A0AB39QU72</accession>